<name>C7G6Q2_9FIRM</name>
<dbReference type="EMBL" id="ABYJ02000029">
    <property type="protein sequence ID" value="EEV02492.1"/>
    <property type="molecule type" value="Genomic_DNA"/>
</dbReference>
<feature type="non-terminal residue" evidence="1">
    <location>
        <position position="1"/>
    </location>
</feature>
<gene>
    <name evidence="1" type="ORF">ROSINTL182_05567</name>
</gene>
<evidence type="ECO:0000313" key="2">
    <source>
        <dbReference type="Proteomes" id="UP000004828"/>
    </source>
</evidence>
<comment type="caution">
    <text evidence="1">The sequence shown here is derived from an EMBL/GenBank/DDBJ whole genome shotgun (WGS) entry which is preliminary data.</text>
</comment>
<dbReference type="Proteomes" id="UP000004828">
    <property type="component" value="Unassembled WGS sequence"/>
</dbReference>
<dbReference type="HOGENOM" id="CLU_2677116_0_0_9"/>
<evidence type="ECO:0000313" key="1">
    <source>
        <dbReference type="EMBL" id="EEV02492.1"/>
    </source>
</evidence>
<dbReference type="InterPro" id="IPR027417">
    <property type="entry name" value="P-loop_NTPase"/>
</dbReference>
<dbReference type="Gene3D" id="3.40.50.300">
    <property type="entry name" value="P-loop containing nucleotide triphosphate hydrolases"/>
    <property type="match status" value="1"/>
</dbReference>
<organism evidence="1 2">
    <name type="scientific">Roseburia intestinalis L1-82</name>
    <dbReference type="NCBI Taxonomy" id="536231"/>
    <lineage>
        <taxon>Bacteria</taxon>
        <taxon>Bacillati</taxon>
        <taxon>Bacillota</taxon>
        <taxon>Clostridia</taxon>
        <taxon>Lachnospirales</taxon>
        <taxon>Lachnospiraceae</taxon>
        <taxon>Roseburia</taxon>
    </lineage>
</organism>
<proteinExistence type="predicted"/>
<accession>C7G6Q2</accession>
<reference evidence="1 2" key="1">
    <citation type="submission" date="2009-08" db="EMBL/GenBank/DDBJ databases">
        <authorList>
            <person name="Weinstock G."/>
            <person name="Sodergren E."/>
            <person name="Clifton S."/>
            <person name="Fulton L."/>
            <person name="Fulton B."/>
            <person name="Courtney L."/>
            <person name="Fronick C."/>
            <person name="Harrison M."/>
            <person name="Strong C."/>
            <person name="Farmer C."/>
            <person name="Delahaunty K."/>
            <person name="Markovic C."/>
            <person name="Hall O."/>
            <person name="Minx P."/>
            <person name="Tomlinson C."/>
            <person name="Mitreva M."/>
            <person name="Nelson J."/>
            <person name="Hou S."/>
            <person name="Wollam A."/>
            <person name="Pepin K.H."/>
            <person name="Johnson M."/>
            <person name="Bhonagiri V."/>
            <person name="Nash W.E."/>
            <person name="Warren W."/>
            <person name="Chinwalla A."/>
            <person name="Mardis E.R."/>
            <person name="Wilson R.K."/>
        </authorList>
    </citation>
    <scope>NUCLEOTIDE SEQUENCE [LARGE SCALE GENOMIC DNA]</scope>
    <source>
        <strain evidence="1 2">L1-82</strain>
    </source>
</reference>
<protein>
    <submittedName>
        <fullName evidence="1">Uncharacterized protein</fullName>
    </submittedName>
</protein>
<sequence>EPPTDWGVSKIYTIINARYEGYKPTIVTSNYTDTELEKRLTPQNGDDMTARATVDRLREMCEALVMEGQSWRSR</sequence>
<dbReference type="AlphaFoldDB" id="C7G6Q2"/>